<evidence type="ECO:0000313" key="1">
    <source>
        <dbReference type="EMBL" id="HIH09511.1"/>
    </source>
</evidence>
<comment type="caution">
    <text evidence="1">The sequence shown here is derived from an EMBL/GenBank/DDBJ whole genome shotgun (WGS) entry which is preliminary data.</text>
</comment>
<organism evidence="1 2">
    <name type="scientific">Candidatus Iainarchaeum sp</name>
    <dbReference type="NCBI Taxonomy" id="3101447"/>
    <lineage>
        <taxon>Archaea</taxon>
        <taxon>Candidatus Iainarchaeota</taxon>
        <taxon>Candidatus Iainarchaeia</taxon>
        <taxon>Candidatus Iainarchaeales</taxon>
        <taxon>Candidatus Iainarchaeaceae</taxon>
        <taxon>Candidatus Iainarchaeum</taxon>
    </lineage>
</organism>
<sequence>MASRFKADYDPDEDILYLYSEKNKSKGSIEFGEIVIDFTAKGDIVGLEIFDASHYLSEITNHRLTKNSLLKASTANLSFLKKRGTTIIKMVIPLEEELAATIAIQNLNYRSPLSA</sequence>
<proteinExistence type="predicted"/>
<evidence type="ECO:0000313" key="2">
    <source>
        <dbReference type="Proteomes" id="UP000565078"/>
    </source>
</evidence>
<name>A0A7J4IVG3_9ARCH</name>
<protein>
    <submittedName>
        <fullName evidence="1">DUF2283 domain-containing protein</fullName>
    </submittedName>
</protein>
<gene>
    <name evidence="1" type="ORF">HA254_02465</name>
</gene>
<dbReference type="Proteomes" id="UP000565078">
    <property type="component" value="Unassembled WGS sequence"/>
</dbReference>
<reference evidence="2" key="1">
    <citation type="journal article" date="2020" name="bioRxiv">
        <title>A rank-normalized archaeal taxonomy based on genome phylogeny resolves widespread incomplete and uneven classifications.</title>
        <authorList>
            <person name="Rinke C."/>
            <person name="Chuvochina M."/>
            <person name="Mussig A.J."/>
            <person name="Chaumeil P.-A."/>
            <person name="Waite D.W."/>
            <person name="Whitman W.B."/>
            <person name="Parks D.H."/>
            <person name="Hugenholtz P."/>
        </authorList>
    </citation>
    <scope>NUCLEOTIDE SEQUENCE [LARGE SCALE GENOMIC DNA]</scope>
</reference>
<dbReference type="AlphaFoldDB" id="A0A7J4IVG3"/>
<dbReference type="PANTHER" id="PTHR37029">
    <property type="entry name" value="SSR1768 PROTEIN"/>
    <property type="match status" value="1"/>
</dbReference>
<dbReference type="InterPro" id="IPR019270">
    <property type="entry name" value="DUF2283"/>
</dbReference>
<dbReference type="EMBL" id="DUGC01000044">
    <property type="protein sequence ID" value="HIH09511.1"/>
    <property type="molecule type" value="Genomic_DNA"/>
</dbReference>
<accession>A0A7J4IVG3</accession>
<dbReference type="PANTHER" id="PTHR37029:SF1">
    <property type="entry name" value="SSR1768 PROTEIN"/>
    <property type="match status" value="1"/>
</dbReference>
<dbReference type="Pfam" id="PF10049">
    <property type="entry name" value="DUF2283"/>
    <property type="match status" value="1"/>
</dbReference>